<comment type="caution">
    <text evidence="2">The sequence shown here is derived from an EMBL/GenBank/DDBJ whole genome shotgun (WGS) entry which is preliminary data.</text>
</comment>
<dbReference type="EMBL" id="JADGJH010005492">
    <property type="protein sequence ID" value="KAJ3080382.1"/>
    <property type="molecule type" value="Genomic_DNA"/>
</dbReference>
<dbReference type="Gene3D" id="3.40.50.1110">
    <property type="entry name" value="SGNH hydrolase"/>
    <property type="match status" value="1"/>
</dbReference>
<evidence type="ECO:0000259" key="1">
    <source>
        <dbReference type="Pfam" id="PF13472"/>
    </source>
</evidence>
<protein>
    <recommendedName>
        <fullName evidence="1">SGNH hydrolase-type esterase domain-containing protein</fullName>
    </recommendedName>
</protein>
<dbReference type="InterPro" id="IPR013830">
    <property type="entry name" value="SGNH_hydro"/>
</dbReference>
<accession>A0AAD5SMK7</accession>
<proteinExistence type="predicted"/>
<dbReference type="SUPFAM" id="SSF52266">
    <property type="entry name" value="SGNH hydrolase"/>
    <property type="match status" value="1"/>
</dbReference>
<evidence type="ECO:0000313" key="3">
    <source>
        <dbReference type="Proteomes" id="UP001211907"/>
    </source>
</evidence>
<dbReference type="InterPro" id="IPR052762">
    <property type="entry name" value="PCW_deacetylase/CE"/>
</dbReference>
<feature type="non-terminal residue" evidence="2">
    <location>
        <position position="244"/>
    </location>
</feature>
<feature type="non-terminal residue" evidence="2">
    <location>
        <position position="1"/>
    </location>
</feature>
<sequence length="244" mass="26741">AGYGILGIEYHPNGKNDPSLHCPRTNENSSWFHSYGAIIGRHFNAQVSTVALSGWGISRGYGGAPNDLIPTIYSTLLGKWSDLSYSFSTIMDAVLINLGGNDWSGGDPGVVFENAYLAFLKSVRAKNPKAHIFLTLGPWVNPANALGAKTRVNNVMKKWVLETGDENISYFDFGCQNHGSNWEIPTGSDWHPNVLEHKRSSRILINELLKIGWKSANLSATAQSDVKINPSAGKKFALSFDMRT</sequence>
<gene>
    <name evidence="2" type="ORF">HK100_010155</name>
</gene>
<dbReference type="PANTHER" id="PTHR37834">
    <property type="entry name" value="GDSL-LIKE LIPASE/ACYLHYDROLASE DOMAIN PROTEIN (AFU_ORTHOLOGUE AFUA_2G00620)"/>
    <property type="match status" value="1"/>
</dbReference>
<dbReference type="Proteomes" id="UP001211907">
    <property type="component" value="Unassembled WGS sequence"/>
</dbReference>
<name>A0AAD5SMK7_9FUNG</name>
<reference evidence="2" key="1">
    <citation type="submission" date="2020-05" db="EMBL/GenBank/DDBJ databases">
        <title>Phylogenomic resolution of chytrid fungi.</title>
        <authorList>
            <person name="Stajich J.E."/>
            <person name="Amses K."/>
            <person name="Simmons R."/>
            <person name="Seto K."/>
            <person name="Myers J."/>
            <person name="Bonds A."/>
            <person name="Quandt C.A."/>
            <person name="Barry K."/>
            <person name="Liu P."/>
            <person name="Grigoriev I."/>
            <person name="Longcore J.E."/>
            <person name="James T.Y."/>
        </authorList>
    </citation>
    <scope>NUCLEOTIDE SEQUENCE</scope>
    <source>
        <strain evidence="2">JEL0513</strain>
    </source>
</reference>
<dbReference type="AlphaFoldDB" id="A0AAD5SMK7"/>
<dbReference type="Pfam" id="PF13472">
    <property type="entry name" value="Lipase_GDSL_2"/>
    <property type="match status" value="1"/>
</dbReference>
<feature type="domain" description="SGNH hydrolase-type esterase" evidence="1">
    <location>
        <begin position="32"/>
        <end position="195"/>
    </location>
</feature>
<dbReference type="PANTHER" id="PTHR37834:SF2">
    <property type="entry name" value="ESTERASE, SGNH HYDROLASE-TYPE"/>
    <property type="match status" value="1"/>
</dbReference>
<keyword evidence="3" id="KW-1185">Reference proteome</keyword>
<dbReference type="InterPro" id="IPR036514">
    <property type="entry name" value="SGNH_hydro_sf"/>
</dbReference>
<evidence type="ECO:0000313" key="2">
    <source>
        <dbReference type="EMBL" id="KAJ3080382.1"/>
    </source>
</evidence>
<organism evidence="2 3">
    <name type="scientific">Physocladia obscura</name>
    <dbReference type="NCBI Taxonomy" id="109957"/>
    <lineage>
        <taxon>Eukaryota</taxon>
        <taxon>Fungi</taxon>
        <taxon>Fungi incertae sedis</taxon>
        <taxon>Chytridiomycota</taxon>
        <taxon>Chytridiomycota incertae sedis</taxon>
        <taxon>Chytridiomycetes</taxon>
        <taxon>Chytridiales</taxon>
        <taxon>Chytriomycetaceae</taxon>
        <taxon>Physocladia</taxon>
    </lineage>
</organism>